<evidence type="ECO:0000313" key="2">
    <source>
        <dbReference type="Proteomes" id="UP001054821"/>
    </source>
</evidence>
<dbReference type="Proteomes" id="UP001054821">
    <property type="component" value="Chromosome 1"/>
</dbReference>
<evidence type="ECO:0000313" key="1">
    <source>
        <dbReference type="EMBL" id="KAI5351688.1"/>
    </source>
</evidence>
<keyword evidence="2" id="KW-1185">Reference proteome</keyword>
<comment type="caution">
    <text evidence="1">The sequence shown here is derived from an EMBL/GenBank/DDBJ whole genome shotgun (WGS) entry which is preliminary data.</text>
</comment>
<proteinExistence type="predicted"/>
<protein>
    <submittedName>
        <fullName evidence="1">Uncharacterized protein</fullName>
    </submittedName>
</protein>
<gene>
    <name evidence="1" type="ORF">L3X38_004579</name>
</gene>
<dbReference type="EMBL" id="JAJFAZ020000001">
    <property type="protein sequence ID" value="KAI5351688.1"/>
    <property type="molecule type" value="Genomic_DNA"/>
</dbReference>
<dbReference type="AlphaFoldDB" id="A0AAD4ZP87"/>
<name>A0AAD4ZP87_PRUDU</name>
<accession>A0AAD4ZP87</accession>
<reference evidence="1 2" key="1">
    <citation type="journal article" date="2022" name="G3 (Bethesda)">
        <title>Whole-genome sequence and methylome profiling of the almond [Prunus dulcis (Mill.) D.A. Webb] cultivar 'Nonpareil'.</title>
        <authorList>
            <person name="D'Amico-Willman K.M."/>
            <person name="Ouma W.Z."/>
            <person name="Meulia T."/>
            <person name="Sideli G.M."/>
            <person name="Gradziel T.M."/>
            <person name="Fresnedo-Ramirez J."/>
        </authorList>
    </citation>
    <scope>NUCLEOTIDE SEQUENCE [LARGE SCALE GENOMIC DNA]</scope>
    <source>
        <strain evidence="1">Clone GOH B32 T37-40</strain>
    </source>
</reference>
<sequence>MELVPSWPEMGGCRWWWLAGDGWRRLSAFLEIGQKGVDRWWLAGGGCRWRWLAGDGWRQLLAFVAAGQKGVGMWWLAGGGGGGSWPVVVATNQKGDCRGGHVA</sequence>
<organism evidence="1 2">
    <name type="scientific">Prunus dulcis</name>
    <name type="common">Almond</name>
    <name type="synonym">Amygdalus dulcis</name>
    <dbReference type="NCBI Taxonomy" id="3755"/>
    <lineage>
        <taxon>Eukaryota</taxon>
        <taxon>Viridiplantae</taxon>
        <taxon>Streptophyta</taxon>
        <taxon>Embryophyta</taxon>
        <taxon>Tracheophyta</taxon>
        <taxon>Spermatophyta</taxon>
        <taxon>Magnoliopsida</taxon>
        <taxon>eudicotyledons</taxon>
        <taxon>Gunneridae</taxon>
        <taxon>Pentapetalae</taxon>
        <taxon>rosids</taxon>
        <taxon>fabids</taxon>
        <taxon>Rosales</taxon>
        <taxon>Rosaceae</taxon>
        <taxon>Amygdaloideae</taxon>
        <taxon>Amygdaleae</taxon>
        <taxon>Prunus</taxon>
    </lineage>
</organism>